<feature type="domain" description="Glycosyl transferase family 1" evidence="1">
    <location>
        <begin position="199"/>
        <end position="365"/>
    </location>
</feature>
<proteinExistence type="predicted"/>
<dbReference type="AlphaFoldDB" id="A0A7C1FWL5"/>
<keyword evidence="3" id="KW-0808">Transferase</keyword>
<accession>A0A7C1FWL5</accession>
<evidence type="ECO:0000313" key="3">
    <source>
        <dbReference type="EMBL" id="HDX33251.1"/>
    </source>
</evidence>
<dbReference type="SUPFAM" id="SSF53756">
    <property type="entry name" value="UDP-Glycosyltransferase/glycogen phosphorylase"/>
    <property type="match status" value="1"/>
</dbReference>
<name>A0A7C1FWL5_9CHLR</name>
<dbReference type="PANTHER" id="PTHR45947:SF3">
    <property type="entry name" value="SULFOQUINOVOSYL TRANSFERASE SQD2"/>
    <property type="match status" value="1"/>
</dbReference>
<organism evidence="3">
    <name type="scientific">Caldilinea aerophila</name>
    <dbReference type="NCBI Taxonomy" id="133453"/>
    <lineage>
        <taxon>Bacteria</taxon>
        <taxon>Bacillati</taxon>
        <taxon>Chloroflexota</taxon>
        <taxon>Caldilineae</taxon>
        <taxon>Caldilineales</taxon>
        <taxon>Caldilineaceae</taxon>
        <taxon>Caldilinea</taxon>
    </lineage>
</organism>
<reference evidence="3" key="1">
    <citation type="journal article" date="2020" name="mSystems">
        <title>Genome- and Community-Level Interaction Insights into Carbon Utilization and Element Cycling Functions of Hydrothermarchaeota in Hydrothermal Sediment.</title>
        <authorList>
            <person name="Zhou Z."/>
            <person name="Liu Y."/>
            <person name="Xu W."/>
            <person name="Pan J."/>
            <person name="Luo Z.H."/>
            <person name="Li M."/>
        </authorList>
    </citation>
    <scope>NUCLEOTIDE SEQUENCE [LARGE SCALE GENOMIC DNA]</scope>
    <source>
        <strain evidence="3">SpSt-289</strain>
    </source>
</reference>
<dbReference type="InterPro" id="IPR028098">
    <property type="entry name" value="Glyco_trans_4-like_N"/>
</dbReference>
<gene>
    <name evidence="3" type="ORF">ENQ20_17440</name>
</gene>
<evidence type="ECO:0000259" key="1">
    <source>
        <dbReference type="Pfam" id="PF00534"/>
    </source>
</evidence>
<dbReference type="PANTHER" id="PTHR45947">
    <property type="entry name" value="SULFOQUINOVOSYL TRANSFERASE SQD2"/>
    <property type="match status" value="1"/>
</dbReference>
<sequence length="407" mass="46015">MIAPTSFFADYGCHVRILEEARALQRLGHRVTIATYRNGRDLPDLDIRRTLPIPWRQHYEVGSSRHKLAFDALLGAKMLQILLTERFDVIHAHLHEGALIGLVLGRMFGLPVVFDFQGSLTEEMIDHRFLRRDGLFYAPLRKLETWIDHAVPLILTSSTNAERILVDEFGCNPAQIRPLPDCVDLTTFAPATEAEGAQRRAERQRLGIPADAAVIVYLGLLAPYQGTDLLLQAMRRICAQRSDVYLLLMGFPNVEPYRLMAEQVGVADRVIFTGRIPYEQAPAYLKLGDVAVAPKLSLTEGAGKLLNYMALGLPTVAFDTPVAREYLGPWGVYAERGSAESLADKLMRVLEDRVMQRHLGEQLRQRAAEHYDWNHAARQVVDAYMEALEGYRRRKTPHPQIQSVDQR</sequence>
<protein>
    <submittedName>
        <fullName evidence="3">Glycosyltransferase family 1 protein</fullName>
    </submittedName>
</protein>
<dbReference type="Pfam" id="PF13439">
    <property type="entry name" value="Glyco_transf_4"/>
    <property type="match status" value="1"/>
</dbReference>
<dbReference type="GO" id="GO:0016757">
    <property type="term" value="F:glycosyltransferase activity"/>
    <property type="evidence" value="ECO:0007669"/>
    <property type="project" value="InterPro"/>
</dbReference>
<dbReference type="InterPro" id="IPR001296">
    <property type="entry name" value="Glyco_trans_1"/>
</dbReference>
<dbReference type="InterPro" id="IPR050194">
    <property type="entry name" value="Glycosyltransferase_grp1"/>
</dbReference>
<evidence type="ECO:0000259" key="2">
    <source>
        <dbReference type="Pfam" id="PF13439"/>
    </source>
</evidence>
<feature type="domain" description="Glycosyltransferase subfamily 4-like N-terminal" evidence="2">
    <location>
        <begin position="14"/>
        <end position="186"/>
    </location>
</feature>
<dbReference type="Gene3D" id="3.40.50.2000">
    <property type="entry name" value="Glycogen Phosphorylase B"/>
    <property type="match status" value="2"/>
</dbReference>
<dbReference type="Pfam" id="PF00534">
    <property type="entry name" value="Glycos_transf_1"/>
    <property type="match status" value="1"/>
</dbReference>
<comment type="caution">
    <text evidence="3">The sequence shown here is derived from an EMBL/GenBank/DDBJ whole genome shotgun (WGS) entry which is preliminary data.</text>
</comment>
<dbReference type="EMBL" id="DSMG01000179">
    <property type="protein sequence ID" value="HDX33251.1"/>
    <property type="molecule type" value="Genomic_DNA"/>
</dbReference>
<dbReference type="CDD" id="cd03801">
    <property type="entry name" value="GT4_PimA-like"/>
    <property type="match status" value="1"/>
</dbReference>